<gene>
    <name evidence="1" type="ORF">VIS19158_10304</name>
</gene>
<reference evidence="1 2" key="1">
    <citation type="journal article" date="2012" name="Int. J. Syst. Evol. Microbiol.">
        <title>Vibrio caribbeanicus sp. nov., isolated from the marine sponge Scleritoderma cyanea.</title>
        <authorList>
            <person name="Hoffmann M."/>
            <person name="Monday S.R."/>
            <person name="Allard M.W."/>
            <person name="Strain E.A."/>
            <person name="Whittaker P."/>
            <person name="Naum M."/>
            <person name="McCarthy P.J."/>
            <person name="Lopez J.V."/>
            <person name="Fischer M."/>
            <person name="Brown E.W."/>
        </authorList>
    </citation>
    <scope>NUCLEOTIDE SEQUENCE [LARGE SCALE GENOMIC DNA]</scope>
    <source>
        <strain evidence="1 2">LMG 19158</strain>
    </source>
</reference>
<sequence>MTQSEKHQYWTAIVTKQQESELSVPNFCKEQDISYPTFHYWLKNSNKPMMNKSPTKWS</sequence>
<accession>F9RNV7</accession>
<dbReference type="RefSeq" id="WP_005595505.1">
    <property type="nucleotide sequence ID" value="NZ_AFWE01000119.1"/>
</dbReference>
<dbReference type="AlphaFoldDB" id="F9RNV7"/>
<dbReference type="EMBL" id="AFWE01000119">
    <property type="protein sequence ID" value="EGU36646.1"/>
    <property type="molecule type" value="Genomic_DNA"/>
</dbReference>
<protein>
    <recommendedName>
        <fullName evidence="3">Transposase</fullName>
    </recommendedName>
</protein>
<evidence type="ECO:0008006" key="3">
    <source>
        <dbReference type="Google" id="ProtNLM"/>
    </source>
</evidence>
<organism evidence="1 2">
    <name type="scientific">Vibrio scophthalmi LMG 19158</name>
    <dbReference type="NCBI Taxonomy" id="870967"/>
    <lineage>
        <taxon>Bacteria</taxon>
        <taxon>Pseudomonadati</taxon>
        <taxon>Pseudomonadota</taxon>
        <taxon>Gammaproteobacteria</taxon>
        <taxon>Vibrionales</taxon>
        <taxon>Vibrionaceae</taxon>
        <taxon>Vibrio</taxon>
    </lineage>
</organism>
<dbReference type="Proteomes" id="UP000004349">
    <property type="component" value="Unassembled WGS sequence"/>
</dbReference>
<comment type="caution">
    <text evidence="1">The sequence shown here is derived from an EMBL/GenBank/DDBJ whole genome shotgun (WGS) entry which is preliminary data.</text>
</comment>
<proteinExistence type="predicted"/>
<name>F9RNV7_9VIBR</name>
<evidence type="ECO:0000313" key="2">
    <source>
        <dbReference type="Proteomes" id="UP000004349"/>
    </source>
</evidence>
<dbReference type="NCBIfam" id="NF047593">
    <property type="entry name" value="IS66_ISAeme5_TnpA"/>
    <property type="match status" value="1"/>
</dbReference>
<evidence type="ECO:0000313" key="1">
    <source>
        <dbReference type="EMBL" id="EGU36646.1"/>
    </source>
</evidence>